<dbReference type="Pfam" id="PF05679">
    <property type="entry name" value="CHGN"/>
    <property type="match status" value="1"/>
</dbReference>
<comment type="similarity">
    <text evidence="2 9">Belongs to the chondroitin N-acetylgalactosaminyltransferase family.</text>
</comment>
<comment type="subcellular location">
    <subcellularLocation>
        <location evidence="1 9">Golgi apparatus</location>
        <location evidence="1 9">Golgi stack membrane</location>
        <topology evidence="1 9">Single-pass type II membrane protein</topology>
    </subcellularLocation>
</comment>
<keyword evidence="7 9" id="KW-0333">Golgi apparatus</keyword>
<keyword evidence="3 9" id="KW-0808">Transferase</keyword>
<dbReference type="PANTHER" id="PTHR12369">
    <property type="entry name" value="CHONDROITIN SYNTHASE"/>
    <property type="match status" value="1"/>
</dbReference>
<dbReference type="GO" id="GO:0047238">
    <property type="term" value="F:glucuronosyl-N-acetylgalactosaminyl-proteoglycan 4-beta-N-acetylgalactosaminyltransferase activity"/>
    <property type="evidence" value="ECO:0007669"/>
    <property type="project" value="TreeGrafter"/>
</dbReference>
<dbReference type="Gene3D" id="3.90.550.10">
    <property type="entry name" value="Spore Coat Polysaccharide Biosynthesis Protein SpsA, Chain A"/>
    <property type="match status" value="1"/>
</dbReference>
<feature type="transmembrane region" description="Helical" evidence="9">
    <location>
        <begin position="28"/>
        <end position="49"/>
    </location>
</feature>
<dbReference type="InterPro" id="IPR051227">
    <property type="entry name" value="CS_glycosyltransferase"/>
</dbReference>
<dbReference type="InterPro" id="IPR008428">
    <property type="entry name" value="Chond_GalNAc"/>
</dbReference>
<evidence type="ECO:0000256" key="2">
    <source>
        <dbReference type="ARBA" id="ARBA00009239"/>
    </source>
</evidence>
<evidence type="ECO:0000313" key="10">
    <source>
        <dbReference type="EMBL" id="KAG7155480.1"/>
    </source>
</evidence>
<dbReference type="GO" id="GO:0032580">
    <property type="term" value="C:Golgi cisterna membrane"/>
    <property type="evidence" value="ECO:0007669"/>
    <property type="project" value="UniProtKB-SubCell"/>
</dbReference>
<dbReference type="PANTHER" id="PTHR12369:SF45">
    <property type="entry name" value="HEXOSYLTRANSFERASE"/>
    <property type="match status" value="1"/>
</dbReference>
<keyword evidence="5 9" id="KW-0735">Signal-anchor</keyword>
<keyword evidence="4 9" id="KW-0812">Transmembrane</keyword>
<dbReference type="EMBL" id="JAHLQT010041527">
    <property type="protein sequence ID" value="KAG7155480.1"/>
    <property type="molecule type" value="Genomic_DNA"/>
</dbReference>
<dbReference type="AlphaFoldDB" id="A0A8J5MLC7"/>
<evidence type="ECO:0000256" key="4">
    <source>
        <dbReference type="ARBA" id="ARBA00022692"/>
    </source>
</evidence>
<keyword evidence="11" id="KW-1185">Reference proteome</keyword>
<dbReference type="InterPro" id="IPR029044">
    <property type="entry name" value="Nucleotide-diphossugar_trans"/>
</dbReference>
<dbReference type="SUPFAM" id="SSF53448">
    <property type="entry name" value="Nucleotide-diphospho-sugar transferases"/>
    <property type="match status" value="1"/>
</dbReference>
<evidence type="ECO:0000256" key="3">
    <source>
        <dbReference type="ARBA" id="ARBA00022679"/>
    </source>
</evidence>
<evidence type="ECO:0000256" key="6">
    <source>
        <dbReference type="ARBA" id="ARBA00022989"/>
    </source>
</evidence>
<keyword evidence="8 9" id="KW-0472">Membrane</keyword>
<name>A0A8J5MLC7_HOMAM</name>
<evidence type="ECO:0000256" key="5">
    <source>
        <dbReference type="ARBA" id="ARBA00022968"/>
    </source>
</evidence>
<evidence type="ECO:0000256" key="7">
    <source>
        <dbReference type="ARBA" id="ARBA00023034"/>
    </source>
</evidence>
<protein>
    <recommendedName>
        <fullName evidence="9">Hexosyltransferase</fullName>
        <ecNumber evidence="9">2.4.1.-</ecNumber>
    </recommendedName>
</protein>
<evidence type="ECO:0000256" key="8">
    <source>
        <dbReference type="ARBA" id="ARBA00023136"/>
    </source>
</evidence>
<accession>A0A8J5MLC7</accession>
<gene>
    <name evidence="10" type="ORF">Hamer_G021223</name>
</gene>
<evidence type="ECO:0000313" key="11">
    <source>
        <dbReference type="Proteomes" id="UP000747542"/>
    </source>
</evidence>
<sequence>MNITYGRTRLVNMIKQCCLSTFGRYMPLVLWAFKIAIFWVCLAVCTLLACLTTSSYTVEVTGAATNHTLNLSSKMDALLPIVHHDVSDHIYFNTYDGSNLYDNKGSNRGTIKRRPYGTELKIFDQVRDEAILYLKQRGNCTYHRHDCNDISYPPSGTAERVTLLQPFQPSRVLFHSHIDTTQVINIIMPLMGRPEAFQLFVDNLRGLLKNGGGGLQLGLTVFYYNDRHTHSIRQILSSTQDIVGLQTQFILHKNQNFSRAKALTEGVKKSHIKAEVMFLCDVDVLFTKSFLRRCLANAVQGSQVYFPTYFSQYNPQLIYPLQGQKVPSPLDTLTVRDDHGYWRVWGHGMVCIYKSDFFRINGFDESRTGWGGEDLIFLKKTASKGEE</sequence>
<dbReference type="EC" id="2.4.1.-" evidence="9"/>
<comment type="caution">
    <text evidence="10">The sequence shown here is derived from an EMBL/GenBank/DDBJ whole genome shotgun (WGS) entry which is preliminary data.</text>
</comment>
<dbReference type="Proteomes" id="UP000747542">
    <property type="component" value="Unassembled WGS sequence"/>
</dbReference>
<proteinExistence type="inferred from homology"/>
<evidence type="ECO:0000256" key="1">
    <source>
        <dbReference type="ARBA" id="ARBA00004447"/>
    </source>
</evidence>
<organism evidence="10 11">
    <name type="scientific">Homarus americanus</name>
    <name type="common">American lobster</name>
    <dbReference type="NCBI Taxonomy" id="6706"/>
    <lineage>
        <taxon>Eukaryota</taxon>
        <taxon>Metazoa</taxon>
        <taxon>Ecdysozoa</taxon>
        <taxon>Arthropoda</taxon>
        <taxon>Crustacea</taxon>
        <taxon>Multicrustacea</taxon>
        <taxon>Malacostraca</taxon>
        <taxon>Eumalacostraca</taxon>
        <taxon>Eucarida</taxon>
        <taxon>Decapoda</taxon>
        <taxon>Pleocyemata</taxon>
        <taxon>Astacidea</taxon>
        <taxon>Nephropoidea</taxon>
        <taxon>Nephropidae</taxon>
        <taxon>Homarus</taxon>
    </lineage>
</organism>
<keyword evidence="6 9" id="KW-1133">Transmembrane helix</keyword>
<reference evidence="10" key="1">
    <citation type="journal article" date="2021" name="Sci. Adv.">
        <title>The American lobster genome reveals insights on longevity, neural, and immune adaptations.</title>
        <authorList>
            <person name="Polinski J.M."/>
            <person name="Zimin A.V."/>
            <person name="Clark K.F."/>
            <person name="Kohn A.B."/>
            <person name="Sadowski N."/>
            <person name="Timp W."/>
            <person name="Ptitsyn A."/>
            <person name="Khanna P."/>
            <person name="Romanova D.Y."/>
            <person name="Williams P."/>
            <person name="Greenwood S.J."/>
            <person name="Moroz L.L."/>
            <person name="Walt D.R."/>
            <person name="Bodnar A.G."/>
        </authorList>
    </citation>
    <scope>NUCLEOTIDE SEQUENCE</scope>
    <source>
        <strain evidence="10">GMGI-L3</strain>
    </source>
</reference>
<evidence type="ECO:0000256" key="9">
    <source>
        <dbReference type="RuleBase" id="RU364016"/>
    </source>
</evidence>